<dbReference type="InterPro" id="IPR036388">
    <property type="entry name" value="WH-like_DNA-bd_sf"/>
</dbReference>
<dbReference type="GO" id="GO:0006355">
    <property type="term" value="P:regulation of DNA-templated transcription"/>
    <property type="evidence" value="ECO:0007669"/>
    <property type="project" value="InterPro"/>
</dbReference>
<feature type="compositionally biased region" description="Basic and acidic residues" evidence="1">
    <location>
        <begin position="294"/>
        <end position="316"/>
    </location>
</feature>
<dbReference type="AlphaFoldDB" id="A0A6J4TA95"/>
<evidence type="ECO:0000259" key="2">
    <source>
        <dbReference type="PROSITE" id="PS51063"/>
    </source>
</evidence>
<dbReference type="EMBL" id="CADCVT010000299">
    <property type="protein sequence ID" value="CAA9517966.1"/>
    <property type="molecule type" value="Genomic_DNA"/>
</dbReference>
<dbReference type="PROSITE" id="PS51063">
    <property type="entry name" value="HTH_CRP_2"/>
    <property type="match status" value="1"/>
</dbReference>
<accession>A0A6J4TA95</accession>
<feature type="region of interest" description="Disordered" evidence="1">
    <location>
        <begin position="294"/>
        <end position="338"/>
    </location>
</feature>
<feature type="region of interest" description="Disordered" evidence="1">
    <location>
        <begin position="1"/>
        <end position="23"/>
    </location>
</feature>
<proteinExistence type="predicted"/>
<evidence type="ECO:0000313" key="3">
    <source>
        <dbReference type="EMBL" id="CAA9517966.1"/>
    </source>
</evidence>
<dbReference type="GO" id="GO:0003677">
    <property type="term" value="F:DNA binding"/>
    <property type="evidence" value="ECO:0007669"/>
    <property type="project" value="InterPro"/>
</dbReference>
<dbReference type="SUPFAM" id="SSF46785">
    <property type="entry name" value="Winged helix' DNA-binding domain"/>
    <property type="match status" value="1"/>
</dbReference>
<gene>
    <name evidence="3" type="ORF">AVDCRST_MAG85-2730</name>
</gene>
<dbReference type="InterPro" id="IPR036390">
    <property type="entry name" value="WH_DNA-bd_sf"/>
</dbReference>
<organism evidence="3">
    <name type="scientific">uncultured Solirubrobacteraceae bacterium</name>
    <dbReference type="NCBI Taxonomy" id="1162706"/>
    <lineage>
        <taxon>Bacteria</taxon>
        <taxon>Bacillati</taxon>
        <taxon>Actinomycetota</taxon>
        <taxon>Thermoleophilia</taxon>
        <taxon>Solirubrobacterales</taxon>
        <taxon>Solirubrobacteraceae</taxon>
        <taxon>environmental samples</taxon>
    </lineage>
</organism>
<dbReference type="Pfam" id="PF13545">
    <property type="entry name" value="HTH_Crp_2"/>
    <property type="match status" value="1"/>
</dbReference>
<protein>
    <recommendedName>
        <fullName evidence="2">HTH crp-type domain-containing protein</fullName>
    </recommendedName>
</protein>
<reference evidence="3" key="1">
    <citation type="submission" date="2020-02" db="EMBL/GenBank/DDBJ databases">
        <authorList>
            <person name="Meier V. D."/>
        </authorList>
    </citation>
    <scope>NUCLEOTIDE SEQUENCE</scope>
    <source>
        <strain evidence="3">AVDCRST_MAG85</strain>
    </source>
</reference>
<dbReference type="Gene3D" id="1.10.10.10">
    <property type="entry name" value="Winged helix-like DNA-binding domain superfamily/Winged helix DNA-binding domain"/>
    <property type="match status" value="1"/>
</dbReference>
<sequence>MLTDPELTTTTETPAPARRRPAPTAARLLELDPSLGEGVASNELAEARARAVVPLVTLAPGPVAFERLRRPENPLGPFAVLVTDGLIARDVSLLGRPATQLVGPGDVLMIRDAADVVVEAGCATRCRVAILEQRFLTATQHWPWLTARIIERAASWADRAMSQQAIIQLGRVDLRLLFMLGHLAERWGRVTPEGVFVPLRLTHEMLGRLVGAQRSTVTLALKELREQGAVVKRGDGWLIVSGAGQALPLDRVEDASFRSLALAHTVPVGEEGGEAALAPDGTLTQHLTRIREDADAARVRARASRERARAQREKAAKSRSARSGLEQEDLEGPGGLEHDLAVVAEDAAAGGLLDGADRRL</sequence>
<dbReference type="SMART" id="SM00419">
    <property type="entry name" value="HTH_CRP"/>
    <property type="match status" value="1"/>
</dbReference>
<evidence type="ECO:0000256" key="1">
    <source>
        <dbReference type="SAM" id="MobiDB-lite"/>
    </source>
</evidence>
<name>A0A6J4TA95_9ACTN</name>
<dbReference type="InterPro" id="IPR012318">
    <property type="entry name" value="HTH_CRP"/>
</dbReference>
<feature type="domain" description="HTH crp-type" evidence="2">
    <location>
        <begin position="170"/>
        <end position="244"/>
    </location>
</feature>